<organism evidence="1 2">
    <name type="scientific">Pelagivirga sediminicola</name>
    <dbReference type="NCBI Taxonomy" id="2170575"/>
    <lineage>
        <taxon>Bacteria</taxon>
        <taxon>Pseudomonadati</taxon>
        <taxon>Pseudomonadota</taxon>
        <taxon>Alphaproteobacteria</taxon>
        <taxon>Rhodobacterales</taxon>
        <taxon>Paracoccaceae</taxon>
        <taxon>Pelagivirga</taxon>
    </lineage>
</organism>
<protein>
    <submittedName>
        <fullName evidence="1">Uncharacterized protein</fullName>
    </submittedName>
</protein>
<dbReference type="AlphaFoldDB" id="A0A2T7G550"/>
<reference evidence="1 2" key="1">
    <citation type="submission" date="2018-04" db="EMBL/GenBank/DDBJ databases">
        <title>Pelagivirga bohaiensis gen. nov., sp. nov., a bacterium isolated from the Bohai Sea.</title>
        <authorList>
            <person name="Ji X."/>
        </authorList>
    </citation>
    <scope>NUCLEOTIDE SEQUENCE [LARGE SCALE GENOMIC DNA]</scope>
    <source>
        <strain evidence="1 2">BH-SD19</strain>
    </source>
</reference>
<dbReference type="Proteomes" id="UP000244446">
    <property type="component" value="Unassembled WGS sequence"/>
</dbReference>
<evidence type="ECO:0000313" key="2">
    <source>
        <dbReference type="Proteomes" id="UP000244446"/>
    </source>
</evidence>
<name>A0A2T7G550_9RHOB</name>
<dbReference type="RefSeq" id="WP_108692882.1">
    <property type="nucleotide sequence ID" value="NZ_QCYH01000008.1"/>
</dbReference>
<comment type="caution">
    <text evidence="1">The sequence shown here is derived from an EMBL/GenBank/DDBJ whole genome shotgun (WGS) entry which is preliminary data.</text>
</comment>
<sequence length="59" mass="6492">MKLVTRFEAASRSTAQLHGLFREAFNAFSVAPRASQERQDALASLENIEAELASRMPGL</sequence>
<proteinExistence type="predicted"/>
<gene>
    <name evidence="1" type="ORF">DC366_14090</name>
</gene>
<keyword evidence="2" id="KW-1185">Reference proteome</keyword>
<dbReference type="OrthoDB" id="7872775at2"/>
<accession>A0A2T7G550</accession>
<evidence type="ECO:0000313" key="1">
    <source>
        <dbReference type="EMBL" id="PVA09530.1"/>
    </source>
</evidence>
<dbReference type="EMBL" id="QCYH01000008">
    <property type="protein sequence ID" value="PVA09530.1"/>
    <property type="molecule type" value="Genomic_DNA"/>
</dbReference>